<reference evidence="2 3" key="1">
    <citation type="submission" date="2020-02" db="EMBL/GenBank/DDBJ databases">
        <title>Esox lucius (northern pike) genome, fEsoLuc1, primary haplotype.</title>
        <authorList>
            <person name="Myers G."/>
            <person name="Karagic N."/>
            <person name="Meyer A."/>
            <person name="Pippel M."/>
            <person name="Reichard M."/>
            <person name="Winkler S."/>
            <person name="Tracey A."/>
            <person name="Sims Y."/>
            <person name="Howe K."/>
            <person name="Rhie A."/>
            <person name="Formenti G."/>
            <person name="Durbin R."/>
            <person name="Fedrigo O."/>
            <person name="Jarvis E.D."/>
        </authorList>
    </citation>
    <scope>NUCLEOTIDE SEQUENCE [LARGE SCALE GENOMIC DNA]</scope>
</reference>
<reference evidence="2" key="3">
    <citation type="submission" date="2025-09" db="UniProtKB">
        <authorList>
            <consortium name="Ensembl"/>
        </authorList>
    </citation>
    <scope>IDENTIFICATION</scope>
</reference>
<name>A0AAY5KHY5_ESOLU</name>
<organism evidence="2 3">
    <name type="scientific">Esox lucius</name>
    <name type="common">Northern pike</name>
    <dbReference type="NCBI Taxonomy" id="8010"/>
    <lineage>
        <taxon>Eukaryota</taxon>
        <taxon>Metazoa</taxon>
        <taxon>Chordata</taxon>
        <taxon>Craniata</taxon>
        <taxon>Vertebrata</taxon>
        <taxon>Euteleostomi</taxon>
        <taxon>Actinopterygii</taxon>
        <taxon>Neopterygii</taxon>
        <taxon>Teleostei</taxon>
        <taxon>Protacanthopterygii</taxon>
        <taxon>Esociformes</taxon>
        <taxon>Esocidae</taxon>
        <taxon>Esox</taxon>
    </lineage>
</organism>
<evidence type="ECO:0000313" key="2">
    <source>
        <dbReference type="Ensembl" id="ENSELUP00000085987.1"/>
    </source>
</evidence>
<dbReference type="GO" id="GO:0006313">
    <property type="term" value="P:DNA transposition"/>
    <property type="evidence" value="ECO:0007669"/>
    <property type="project" value="InterPro"/>
</dbReference>
<dbReference type="GeneTree" id="ENSGT01030000235634"/>
<sequence>MAHPYVPLQEGLLYLTVQSQEHAGDTRRRAVTQGELNRAVEGHQPSSRTSICSIVREGTVTARALHNVLQRATGVHFSDQTVRNRLHEGGIRARHPLVGLVLTAQHCAVWLAFSREQQNWQVCHWCPVLLTEQVHTEHTIDLKESAMVNVMLPATSSSMTCLAVGQ</sequence>
<evidence type="ECO:0000259" key="1">
    <source>
        <dbReference type="Pfam" id="PF01498"/>
    </source>
</evidence>
<dbReference type="Ensembl" id="ENSELUT00000096442.1">
    <property type="protein sequence ID" value="ENSELUP00000085987.1"/>
    <property type="gene ID" value="ENSELUG00000036220.1"/>
</dbReference>
<protein>
    <recommendedName>
        <fullName evidence="1">Transposase Tc1-like domain-containing protein</fullName>
    </recommendedName>
</protein>
<evidence type="ECO:0000313" key="3">
    <source>
        <dbReference type="Proteomes" id="UP000265140"/>
    </source>
</evidence>
<proteinExistence type="predicted"/>
<keyword evidence="3" id="KW-1185">Reference proteome</keyword>
<dbReference type="GO" id="GO:0015074">
    <property type="term" value="P:DNA integration"/>
    <property type="evidence" value="ECO:0007669"/>
    <property type="project" value="InterPro"/>
</dbReference>
<dbReference type="Pfam" id="PF01498">
    <property type="entry name" value="HTH_Tnp_Tc3_2"/>
    <property type="match status" value="1"/>
</dbReference>
<reference evidence="2" key="2">
    <citation type="submission" date="2025-08" db="UniProtKB">
        <authorList>
            <consortium name="Ensembl"/>
        </authorList>
    </citation>
    <scope>IDENTIFICATION</scope>
</reference>
<dbReference type="AlphaFoldDB" id="A0AAY5KHY5"/>
<feature type="domain" description="Transposase Tc1-like" evidence="1">
    <location>
        <begin position="59"/>
        <end position="118"/>
    </location>
</feature>
<dbReference type="InterPro" id="IPR002492">
    <property type="entry name" value="Transposase_Tc1-like"/>
</dbReference>
<dbReference type="Proteomes" id="UP000265140">
    <property type="component" value="Chromosome 14"/>
</dbReference>
<accession>A0AAY5KHY5</accession>
<dbReference type="GO" id="GO:0003677">
    <property type="term" value="F:DNA binding"/>
    <property type="evidence" value="ECO:0007669"/>
    <property type="project" value="InterPro"/>
</dbReference>